<evidence type="ECO:0000256" key="5">
    <source>
        <dbReference type="ARBA" id="ARBA00022824"/>
    </source>
</evidence>
<evidence type="ECO:0000313" key="12">
    <source>
        <dbReference type="EMBL" id="KJZ68787.1"/>
    </source>
</evidence>
<dbReference type="OrthoDB" id="529273at2759"/>
<dbReference type="EMBL" id="KQ030813">
    <property type="protein sequence ID" value="KJZ68787.1"/>
    <property type="molecule type" value="Genomic_DNA"/>
</dbReference>
<dbReference type="PANTHER" id="PTHR20961:SF148">
    <property type="entry name" value="EGF DOMAIN-SPECIFIC O-LINKED N-ACETYLGLUCOSAMINE TRANSFERASE"/>
    <property type="match status" value="1"/>
</dbReference>
<evidence type="ECO:0000313" key="13">
    <source>
        <dbReference type="Proteomes" id="UP000054481"/>
    </source>
</evidence>
<dbReference type="GO" id="GO:0005788">
    <property type="term" value="C:endoplasmic reticulum lumen"/>
    <property type="evidence" value="ECO:0007669"/>
    <property type="project" value="TreeGrafter"/>
</dbReference>
<dbReference type="GO" id="GO:0097363">
    <property type="term" value="F:protein O-acetylglucosaminyltransferase activity"/>
    <property type="evidence" value="ECO:0007669"/>
    <property type="project" value="UniProtKB-EC"/>
</dbReference>
<evidence type="ECO:0000256" key="7">
    <source>
        <dbReference type="ARBA" id="ARBA00040944"/>
    </source>
</evidence>
<protein>
    <recommendedName>
        <fullName evidence="7">EGF domain-specific O-linked N-acetylglucosamine transferase</fullName>
        <ecNumber evidence="1">2.4.1.255</ecNumber>
    </recommendedName>
    <alternativeName>
        <fullName evidence="8">Extracellular O-linked N-acetylglucosamine transferase</fullName>
    </alternativeName>
</protein>
<proteinExistence type="predicted"/>
<dbReference type="PANTHER" id="PTHR20961">
    <property type="entry name" value="GLYCOSYLTRANSFERASE"/>
    <property type="match status" value="1"/>
</dbReference>
<evidence type="ECO:0000256" key="8">
    <source>
        <dbReference type="ARBA" id="ARBA00042574"/>
    </source>
</evidence>
<keyword evidence="4" id="KW-0732">Signal</keyword>
<evidence type="ECO:0000256" key="1">
    <source>
        <dbReference type="ARBA" id="ARBA00011970"/>
    </source>
</evidence>
<accession>A0A0F7ZWD6</accession>
<sequence>MPMHVYICHRAILRTLAVLVGLLLLLSHCYDIFSNGLTHIGPRSDTRLRALKVPDFPDDYRVIDSSEAQWCQDRFGLRHLENTRDSFVSYCSDDSASQLTCFLSSTAPGESKRIDAMCYGRHAVYDKSANRFRIGCDLRPLTPDELARGAPDVPENLPRYWYETGPGFIMKEAVVLDKTVSIGKSQLTTILLKREGTDNLWHSLMEVMSLSWSLDILQMSLDNLTGEPFLAPTDGATTQVVLVDRHENVPFVDLWNLFAKMPIRRIQDLNATEPVSNIIIPFAGGSNTLWQGDWEDLLCRDSSLVKTFVSRVVALFEIATPVKDDDQVVVTYIRRTNTRKLLDEDTHMQALREAIPHINLQVIDFATIPFVEQLAIIRGTDLLIGVHGAGLTHLMFLQPASALLEILPENFQHKGFRNLAQMMGIGYFRAHAKMHGDASGDHQWQFDAIEIDRQRLISLVEYGVKSLYNNGKKSYDIL</sequence>
<keyword evidence="3" id="KW-0808">Transferase</keyword>
<gene>
    <name evidence="12" type="ORF">HIM_11818</name>
</gene>
<keyword evidence="13" id="KW-1185">Reference proteome</keyword>
<evidence type="ECO:0000256" key="10">
    <source>
        <dbReference type="ARBA" id="ARBA00049432"/>
    </source>
</evidence>
<dbReference type="Proteomes" id="UP000054481">
    <property type="component" value="Unassembled WGS sequence"/>
</dbReference>
<comment type="catalytic activity">
    <reaction evidence="9">
        <text>L-seryl-[protein] + UDP-N-acetyl-alpha-D-glucosamine = 3-O-(N-acetyl-beta-D-glucosaminyl)-L-seryl-[protein] + UDP + H(+)</text>
        <dbReference type="Rhea" id="RHEA:48904"/>
        <dbReference type="Rhea" id="RHEA-COMP:9863"/>
        <dbReference type="Rhea" id="RHEA-COMP:12251"/>
        <dbReference type="ChEBI" id="CHEBI:15378"/>
        <dbReference type="ChEBI" id="CHEBI:29999"/>
        <dbReference type="ChEBI" id="CHEBI:57705"/>
        <dbReference type="ChEBI" id="CHEBI:58223"/>
        <dbReference type="ChEBI" id="CHEBI:90838"/>
        <dbReference type="EC" id="2.4.1.255"/>
    </reaction>
</comment>
<dbReference type="InterPro" id="IPR007657">
    <property type="entry name" value="Glycosyltransferase_61"/>
</dbReference>
<organism evidence="12 13">
    <name type="scientific">Hirsutella minnesotensis 3608</name>
    <dbReference type="NCBI Taxonomy" id="1043627"/>
    <lineage>
        <taxon>Eukaryota</taxon>
        <taxon>Fungi</taxon>
        <taxon>Dikarya</taxon>
        <taxon>Ascomycota</taxon>
        <taxon>Pezizomycotina</taxon>
        <taxon>Sordariomycetes</taxon>
        <taxon>Hypocreomycetidae</taxon>
        <taxon>Hypocreales</taxon>
        <taxon>Ophiocordycipitaceae</taxon>
        <taxon>Hirsutella</taxon>
    </lineage>
</organism>
<evidence type="ECO:0000256" key="6">
    <source>
        <dbReference type="ARBA" id="ARBA00023180"/>
    </source>
</evidence>
<evidence type="ECO:0000256" key="3">
    <source>
        <dbReference type="ARBA" id="ARBA00022679"/>
    </source>
</evidence>
<comment type="catalytic activity">
    <reaction evidence="10">
        <text>L-threonyl-[protein] + UDP-N-acetyl-alpha-D-glucosamine = 3-O-(N-acetyl-beta-D-glucosaminyl)-L-threonyl-[protein] + UDP + H(+)</text>
        <dbReference type="Rhea" id="RHEA:48908"/>
        <dbReference type="Rhea" id="RHEA-COMP:11060"/>
        <dbReference type="Rhea" id="RHEA-COMP:12252"/>
        <dbReference type="ChEBI" id="CHEBI:15378"/>
        <dbReference type="ChEBI" id="CHEBI:30013"/>
        <dbReference type="ChEBI" id="CHEBI:57705"/>
        <dbReference type="ChEBI" id="CHEBI:58223"/>
        <dbReference type="ChEBI" id="CHEBI:90840"/>
        <dbReference type="EC" id="2.4.1.255"/>
    </reaction>
</comment>
<evidence type="ECO:0000259" key="11">
    <source>
        <dbReference type="Pfam" id="PF04577"/>
    </source>
</evidence>
<reference evidence="12 13" key="1">
    <citation type="journal article" date="2014" name="Genome Biol. Evol.">
        <title>Comparative genomics and transcriptomics analyses reveal divergent lifestyle features of nematode endoparasitic fungus Hirsutella minnesotensis.</title>
        <authorList>
            <person name="Lai Y."/>
            <person name="Liu K."/>
            <person name="Zhang X."/>
            <person name="Zhang X."/>
            <person name="Li K."/>
            <person name="Wang N."/>
            <person name="Shu C."/>
            <person name="Wu Y."/>
            <person name="Wang C."/>
            <person name="Bushley K.E."/>
            <person name="Xiang M."/>
            <person name="Liu X."/>
        </authorList>
    </citation>
    <scope>NUCLEOTIDE SEQUENCE [LARGE SCALE GENOMIC DNA]</scope>
    <source>
        <strain evidence="12 13">3608</strain>
    </source>
</reference>
<keyword evidence="6" id="KW-0325">Glycoprotein</keyword>
<evidence type="ECO:0000256" key="4">
    <source>
        <dbReference type="ARBA" id="ARBA00022729"/>
    </source>
</evidence>
<keyword evidence="2" id="KW-0328">Glycosyltransferase</keyword>
<evidence type="ECO:0000256" key="9">
    <source>
        <dbReference type="ARBA" id="ARBA00048317"/>
    </source>
</evidence>
<evidence type="ECO:0000256" key="2">
    <source>
        <dbReference type="ARBA" id="ARBA00022676"/>
    </source>
</evidence>
<feature type="domain" description="Glycosyltransferase 61 catalytic" evidence="11">
    <location>
        <begin position="308"/>
        <end position="402"/>
    </location>
</feature>
<dbReference type="InterPro" id="IPR049625">
    <property type="entry name" value="Glyco_transf_61_cat"/>
</dbReference>
<dbReference type="AlphaFoldDB" id="A0A0F7ZWD6"/>
<dbReference type="EC" id="2.4.1.255" evidence="1"/>
<dbReference type="Pfam" id="PF04577">
    <property type="entry name" value="Glyco_transf_61"/>
    <property type="match status" value="1"/>
</dbReference>
<keyword evidence="5" id="KW-0256">Endoplasmic reticulum</keyword>
<name>A0A0F7ZWD6_9HYPO</name>